<dbReference type="AlphaFoldDB" id="A0A364USU5"/>
<evidence type="ECO:0000313" key="6">
    <source>
        <dbReference type="Proteomes" id="UP000481807"/>
    </source>
</evidence>
<dbReference type="Proteomes" id="UP000481807">
    <property type="component" value="Unassembled WGS sequence"/>
</dbReference>
<evidence type="ECO:0000313" key="5">
    <source>
        <dbReference type="Proteomes" id="UP000261016"/>
    </source>
</evidence>
<protein>
    <submittedName>
        <fullName evidence="4">Uncharacterized protein</fullName>
    </submittedName>
</protein>
<dbReference type="Proteomes" id="UP000814367">
    <property type="component" value="Unassembled WGS sequence"/>
</dbReference>
<feature type="chain" id="PRO_5044584937" evidence="1">
    <location>
        <begin position="27"/>
        <end position="136"/>
    </location>
</feature>
<keyword evidence="7" id="KW-1185">Reference proteome</keyword>
<reference evidence="3 6" key="2">
    <citation type="submission" date="2018-08" db="EMBL/GenBank/DDBJ databases">
        <title>Murine metabolic-syndrome-specific gut microbial biobank.</title>
        <authorList>
            <person name="Liu C."/>
        </authorList>
    </citation>
    <scope>NUCLEOTIDE SEQUENCE [LARGE SCALE GENOMIC DNA]</scope>
    <source>
        <strain evidence="3 6">1XD21-27</strain>
    </source>
</reference>
<organism evidence="4 5">
    <name type="scientific">Staphylococcus warneri</name>
    <dbReference type="NCBI Taxonomy" id="1292"/>
    <lineage>
        <taxon>Bacteria</taxon>
        <taxon>Bacillati</taxon>
        <taxon>Bacillota</taxon>
        <taxon>Bacilli</taxon>
        <taxon>Bacillales</taxon>
        <taxon>Staphylococcaceae</taxon>
        <taxon>Staphylococcus</taxon>
    </lineage>
</organism>
<reference evidence="2 7" key="3">
    <citation type="submission" date="2020-03" db="EMBL/GenBank/DDBJ databases">
        <title>Comparative genetics of Staphylococcus warneri persistents from caprine mastitis.</title>
        <authorList>
            <person name="Franca C.A."/>
            <person name="Rosa D.S."/>
            <person name="Silva A."/>
            <person name="Rodrigues D.L.N."/>
            <person name="Santos R.G."/>
            <person name="Castillo R.E.H."/>
            <person name="Moreira M.A.S."/>
            <person name="Lima M.C."/>
            <person name="Gouveia G.V."/>
            <person name="Gouveia J.J.S."/>
            <person name="Souza R.F.S."/>
            <person name="Bertram B."/>
            <person name="Azevedo V."/>
            <person name="Costa M."/>
        </authorList>
    </citation>
    <scope>NUCLEOTIDE SEQUENCE [LARGE SCALE GENOMIC DNA]</scope>
    <source>
        <strain evidence="2 7">Cap 9.2</strain>
    </source>
</reference>
<evidence type="ECO:0000313" key="2">
    <source>
        <dbReference type="EMBL" id="MCG6226718.1"/>
    </source>
</evidence>
<dbReference type="EMBL" id="JAANHJ010000001">
    <property type="protein sequence ID" value="MCG6226718.1"/>
    <property type="molecule type" value="Genomic_DNA"/>
</dbReference>
<evidence type="ECO:0000313" key="7">
    <source>
        <dbReference type="Proteomes" id="UP000814367"/>
    </source>
</evidence>
<reference evidence="4 5" key="1">
    <citation type="submission" date="2018-08" db="EMBL/GenBank/DDBJ databases">
        <title>A genome reference for cultivated species of the human gut microbiota.</title>
        <authorList>
            <person name="Zou Y."/>
            <person name="Xue W."/>
            <person name="Luo G."/>
        </authorList>
    </citation>
    <scope>NUCLEOTIDE SEQUENCE [LARGE SCALE GENOMIC DNA]</scope>
    <source>
        <strain evidence="4 5">OM08-17AT</strain>
    </source>
</reference>
<sequence length="136" mass="14961">MKRKVLTSLSILALTGSIVSFAPAHASTTQAQDKAPATQKAQSKDAKKLINDAYNVAAKKFDFDTKHLTTTGHITDKGSYYEIPYYNSRGVGGLNIIAVYKNSNKVTVFDNNTPQNQEYAGKIDLSKYDLKDVPKE</sequence>
<feature type="signal peptide" evidence="1">
    <location>
        <begin position="1"/>
        <end position="26"/>
    </location>
</feature>
<evidence type="ECO:0000256" key="1">
    <source>
        <dbReference type="SAM" id="SignalP"/>
    </source>
</evidence>
<dbReference type="EMBL" id="QSTD01000003">
    <property type="protein sequence ID" value="RGM30361.1"/>
    <property type="molecule type" value="Genomic_DNA"/>
</dbReference>
<name>A0A364USU5_STAWA</name>
<evidence type="ECO:0000313" key="3">
    <source>
        <dbReference type="EMBL" id="NBH30983.1"/>
    </source>
</evidence>
<dbReference type="RefSeq" id="WP_015365420.1">
    <property type="nucleotide sequence ID" value="NZ_CABMFV010000003.1"/>
</dbReference>
<dbReference type="EMBL" id="QXWP01000004">
    <property type="protein sequence ID" value="NBH30983.1"/>
    <property type="molecule type" value="Genomic_DNA"/>
</dbReference>
<accession>A0A364USU5</accession>
<keyword evidence="1" id="KW-0732">Signal</keyword>
<proteinExistence type="predicted"/>
<comment type="caution">
    <text evidence="4">The sequence shown here is derived from an EMBL/GenBank/DDBJ whole genome shotgun (WGS) entry which is preliminary data.</text>
</comment>
<evidence type="ECO:0000313" key="4">
    <source>
        <dbReference type="EMBL" id="RGM30361.1"/>
    </source>
</evidence>
<dbReference type="Proteomes" id="UP000261016">
    <property type="component" value="Unassembled WGS sequence"/>
</dbReference>
<gene>
    <name evidence="3" type="ORF">D3Z30_08305</name>
    <name evidence="4" type="ORF">DXC19_07855</name>
    <name evidence="2" type="ORF">G8J23_12110</name>
</gene>